<dbReference type="RefSeq" id="WP_315725078.1">
    <property type="nucleotide sequence ID" value="NZ_JAVUPU010000003.1"/>
</dbReference>
<evidence type="ECO:0008006" key="3">
    <source>
        <dbReference type="Google" id="ProtNLM"/>
    </source>
</evidence>
<dbReference type="InterPro" id="IPR023393">
    <property type="entry name" value="START-like_dom_sf"/>
</dbReference>
<gene>
    <name evidence="1" type="ORF">RQX22_07345</name>
</gene>
<evidence type="ECO:0000313" key="1">
    <source>
        <dbReference type="EMBL" id="MDT9598758.1"/>
    </source>
</evidence>
<reference evidence="1 2" key="1">
    <citation type="submission" date="2023-05" db="EMBL/GenBank/DDBJ databases">
        <authorList>
            <person name="Guo Y."/>
        </authorList>
    </citation>
    <scope>NUCLEOTIDE SEQUENCE [LARGE SCALE GENOMIC DNA]</scope>
    <source>
        <strain evidence="1 2">GR2756</strain>
    </source>
</reference>
<keyword evidence="2" id="KW-1185">Reference proteome</keyword>
<comment type="caution">
    <text evidence="1">The sequence shown here is derived from an EMBL/GenBank/DDBJ whole genome shotgun (WGS) entry which is preliminary data.</text>
</comment>
<accession>A0ABU3Q5S6</accession>
<sequence length="171" mass="18668">MSRAITATIVNHVAIDIDAPAEAVWDVIIEQFVDAKGFRSIGTVTDLDDLSAPLGGYHIRLDLADDGPDERVARITERNDAARRLSLFADYLSVPGGMCVYATYHAQEVPGGARFALDCHTSVQLDLPADASRADVAATIEERTASYDEALAERLEKMKARLETQTMEEKS</sequence>
<proteinExistence type="predicted"/>
<dbReference type="Gene3D" id="3.30.530.20">
    <property type="match status" value="1"/>
</dbReference>
<dbReference type="EMBL" id="JAVUPU010000003">
    <property type="protein sequence ID" value="MDT9598758.1"/>
    <property type="molecule type" value="Genomic_DNA"/>
</dbReference>
<protein>
    <recommendedName>
        <fullName evidence="3">Polyketide cyclase/dehydrase/lipid transport protein</fullName>
    </recommendedName>
</protein>
<evidence type="ECO:0000313" key="2">
    <source>
        <dbReference type="Proteomes" id="UP001259572"/>
    </source>
</evidence>
<name>A0ABU3Q5S6_9SPHN</name>
<dbReference type="SUPFAM" id="SSF55961">
    <property type="entry name" value="Bet v1-like"/>
    <property type="match status" value="1"/>
</dbReference>
<organism evidence="1 2">
    <name type="scientific">Sphingosinicella rhizophila</name>
    <dbReference type="NCBI Taxonomy" id="3050082"/>
    <lineage>
        <taxon>Bacteria</taxon>
        <taxon>Pseudomonadati</taxon>
        <taxon>Pseudomonadota</taxon>
        <taxon>Alphaproteobacteria</taxon>
        <taxon>Sphingomonadales</taxon>
        <taxon>Sphingosinicellaceae</taxon>
        <taxon>Sphingosinicella</taxon>
    </lineage>
</organism>
<dbReference type="Proteomes" id="UP001259572">
    <property type="component" value="Unassembled WGS sequence"/>
</dbReference>